<dbReference type="GO" id="GO:0016208">
    <property type="term" value="F:AMP binding"/>
    <property type="evidence" value="ECO:0007669"/>
    <property type="project" value="InterPro"/>
</dbReference>
<feature type="domain" description="AMP-dependent synthetase/ligase" evidence="10">
    <location>
        <begin position="29"/>
        <end position="382"/>
    </location>
</feature>
<evidence type="ECO:0000256" key="4">
    <source>
        <dbReference type="ARBA" id="ARBA00022741"/>
    </source>
</evidence>
<evidence type="ECO:0000259" key="11">
    <source>
        <dbReference type="Pfam" id="PF13193"/>
    </source>
</evidence>
<dbReference type="GO" id="GO:0006629">
    <property type="term" value="P:lipid metabolic process"/>
    <property type="evidence" value="ECO:0007669"/>
    <property type="project" value="UniProtKB-KW"/>
</dbReference>
<keyword evidence="5 9" id="KW-0067">ATP-binding</keyword>
<evidence type="ECO:0000313" key="12">
    <source>
        <dbReference type="Ensembl" id="ENSOKIP00005102152.1"/>
    </source>
</evidence>
<evidence type="ECO:0000256" key="6">
    <source>
        <dbReference type="ARBA" id="ARBA00023098"/>
    </source>
</evidence>
<dbReference type="PANTHER" id="PTHR24095:SF146">
    <property type="entry name" value="ACETYL-COENZYME A SYNTHETASE"/>
    <property type="match status" value="1"/>
</dbReference>
<feature type="domain" description="AMP-binding enzyme C-terminal" evidence="11">
    <location>
        <begin position="437"/>
        <end position="515"/>
    </location>
</feature>
<dbReference type="GO" id="GO:0005524">
    <property type="term" value="F:ATP binding"/>
    <property type="evidence" value="ECO:0007669"/>
    <property type="project" value="UniProtKB-UniRule"/>
</dbReference>
<dbReference type="InterPro" id="IPR011904">
    <property type="entry name" value="Ac_CoA_lig"/>
</dbReference>
<dbReference type="GO" id="GO:0003987">
    <property type="term" value="F:acetate-CoA ligase activity"/>
    <property type="evidence" value="ECO:0007669"/>
    <property type="project" value="UniProtKB-UniRule"/>
</dbReference>
<comment type="catalytic activity">
    <reaction evidence="7">
        <text>propanoate + ATP + CoA = propanoyl-CoA + AMP + diphosphate</text>
        <dbReference type="Rhea" id="RHEA:20373"/>
        <dbReference type="ChEBI" id="CHEBI:17272"/>
        <dbReference type="ChEBI" id="CHEBI:30616"/>
        <dbReference type="ChEBI" id="CHEBI:33019"/>
        <dbReference type="ChEBI" id="CHEBI:57287"/>
        <dbReference type="ChEBI" id="CHEBI:57392"/>
        <dbReference type="ChEBI" id="CHEBI:456215"/>
        <dbReference type="EC" id="6.2.1.17"/>
    </reaction>
    <physiologicalReaction direction="left-to-right" evidence="7">
        <dbReference type="Rhea" id="RHEA:20374"/>
    </physiologicalReaction>
</comment>
<keyword evidence="3 9" id="KW-0436">Ligase</keyword>
<evidence type="ECO:0000313" key="13">
    <source>
        <dbReference type="Proteomes" id="UP000694557"/>
    </source>
</evidence>
<reference evidence="12" key="1">
    <citation type="submission" date="2025-08" db="UniProtKB">
        <authorList>
            <consortium name="Ensembl"/>
        </authorList>
    </citation>
    <scope>IDENTIFICATION</scope>
</reference>
<dbReference type="PANTHER" id="PTHR24095">
    <property type="entry name" value="ACETYL-COENZYME A SYNTHETASE"/>
    <property type="match status" value="1"/>
</dbReference>
<keyword evidence="4 9" id="KW-0547">Nucleotide-binding</keyword>
<evidence type="ECO:0000256" key="8">
    <source>
        <dbReference type="ARBA" id="ARBA00062877"/>
    </source>
</evidence>
<dbReference type="GeneTree" id="ENSGT00940000166845"/>
<dbReference type="GO" id="GO:0050218">
    <property type="term" value="F:propionate-CoA ligase activity"/>
    <property type="evidence" value="ECO:0007669"/>
    <property type="project" value="UniProtKB-EC"/>
</dbReference>
<name>A0A8C7KT33_ONCKI</name>
<evidence type="ECO:0000256" key="7">
    <source>
        <dbReference type="ARBA" id="ARBA00049004"/>
    </source>
</evidence>
<dbReference type="InterPro" id="IPR000873">
    <property type="entry name" value="AMP-dep_synth/lig_dom"/>
</dbReference>
<dbReference type="FunFam" id="3.40.50.12780:FF:000001">
    <property type="entry name" value="Acetyl-coenzyme A synthetase"/>
    <property type="match status" value="1"/>
</dbReference>
<dbReference type="Pfam" id="PF13193">
    <property type="entry name" value="AMP-binding_C"/>
    <property type="match status" value="1"/>
</dbReference>
<keyword evidence="13" id="KW-1185">Reference proteome</keyword>
<dbReference type="NCBIfam" id="TIGR02188">
    <property type="entry name" value="Ac_CoA_lig_AcsA"/>
    <property type="match status" value="1"/>
</dbReference>
<dbReference type="Ensembl" id="ENSOKIT00005109445.1">
    <property type="protein sequence ID" value="ENSOKIP00005102152.1"/>
    <property type="gene ID" value="ENSOKIG00005044833.1"/>
</dbReference>
<dbReference type="NCBIfam" id="NF001208">
    <property type="entry name" value="PRK00174.1"/>
    <property type="match status" value="1"/>
</dbReference>
<protein>
    <recommendedName>
        <fullName evidence="9">Acetyl-coenzyme A synthetase</fullName>
        <ecNumber evidence="9">6.2.1.1</ecNumber>
    </recommendedName>
</protein>
<evidence type="ECO:0000256" key="9">
    <source>
        <dbReference type="RuleBase" id="RU361147"/>
    </source>
</evidence>
<organism evidence="12 13">
    <name type="scientific">Oncorhynchus kisutch</name>
    <name type="common">Coho salmon</name>
    <name type="synonym">Salmo kisutch</name>
    <dbReference type="NCBI Taxonomy" id="8019"/>
    <lineage>
        <taxon>Eukaryota</taxon>
        <taxon>Metazoa</taxon>
        <taxon>Chordata</taxon>
        <taxon>Craniata</taxon>
        <taxon>Vertebrata</taxon>
        <taxon>Euteleostomi</taxon>
        <taxon>Actinopterygii</taxon>
        <taxon>Neopterygii</taxon>
        <taxon>Teleostei</taxon>
        <taxon>Protacanthopterygii</taxon>
        <taxon>Salmoniformes</taxon>
        <taxon>Salmonidae</taxon>
        <taxon>Salmoninae</taxon>
        <taxon>Oncorhynchus</taxon>
    </lineage>
</organism>
<evidence type="ECO:0000256" key="3">
    <source>
        <dbReference type="ARBA" id="ARBA00022598"/>
    </source>
</evidence>
<proteinExistence type="inferred from homology"/>
<reference evidence="12" key="2">
    <citation type="submission" date="2025-09" db="UniProtKB">
        <authorList>
            <consortium name="Ensembl"/>
        </authorList>
    </citation>
    <scope>IDENTIFICATION</scope>
</reference>
<sequence>MVQSERTYLDDLHNNVSCLFSREGNSPDHHMAITYSQLLGQVCRCANVLKQMGVRKGDRVAIYLPMIPELVYTMLACTRIGAVHSIVFAGFSSESLCERILDSQCSILVTAGKIVWLPANSSVNLSPVVFPVVQTPWDAACDVCWEEVMGQVSEQCEPEWLDAEDPLFILYTSGSTGKPKGVLHTVAGYLLYTSLTFKCVFDHQPDDVYWCTADIGWITGHSYITYGPLANGATSILVIEGIPVHPHVGRFWEVIEKYRVTKFYTAPTAIRLLMKYGKEPLQKYDLSSLRILGTVGEPINPEAWHWYYEVVGQKRCPVVDTFWQTETVSVCACLRLCVFLCECTFPFFGVDPTILNEHGEELEGEAEGYLVFRQPWPGIMRTVYGNQERFENTYFKKFPGFYVTGDGCRRDRDGYYWITGRIDDMINVSGHLLSTAEIESALTEHGAVAEAAVVSRPHTVKGECLYCFVTLKDCREFNRTLVDELKRQVREKIGPIATPDFIQNAPGLPKTRSGKIMRRVLRQIARNEKDLGDLSTLADPKVVEVLFSQRWETAA</sequence>
<dbReference type="PROSITE" id="PS00455">
    <property type="entry name" value="AMP_BINDING"/>
    <property type="match status" value="1"/>
</dbReference>
<dbReference type="SUPFAM" id="SSF56801">
    <property type="entry name" value="Acetyl-CoA synthetase-like"/>
    <property type="match status" value="1"/>
</dbReference>
<dbReference type="InterPro" id="IPR025110">
    <property type="entry name" value="AMP-bd_C"/>
</dbReference>
<gene>
    <name evidence="12" type="primary">LOC109880792</name>
</gene>
<dbReference type="InterPro" id="IPR020845">
    <property type="entry name" value="AMP-binding_CS"/>
</dbReference>
<evidence type="ECO:0000259" key="10">
    <source>
        <dbReference type="Pfam" id="PF00501"/>
    </source>
</evidence>
<dbReference type="Pfam" id="PF00501">
    <property type="entry name" value="AMP-binding"/>
    <property type="match status" value="1"/>
</dbReference>
<comment type="similarity">
    <text evidence="2 9">Belongs to the ATP-dependent AMP-binding enzyme family.</text>
</comment>
<dbReference type="InterPro" id="IPR045851">
    <property type="entry name" value="AMP-bd_C_sf"/>
</dbReference>
<dbReference type="Proteomes" id="UP000694557">
    <property type="component" value="Unassembled WGS sequence"/>
</dbReference>
<dbReference type="InterPro" id="IPR042099">
    <property type="entry name" value="ANL_N_sf"/>
</dbReference>
<evidence type="ECO:0000256" key="5">
    <source>
        <dbReference type="ARBA" id="ARBA00022840"/>
    </source>
</evidence>
<keyword evidence="6" id="KW-0443">Lipid metabolism</keyword>
<comment type="subunit">
    <text evidence="8">Monomer. Interacts with TFEB. AMPK-mediated phosphorylated form at Ser-659 interacts with KPNA1; this interaction results in nuclear translocation of ACSS2. Interacts with the 'Thr-172' phosphorylated form of PRKAA2. Interacts with CREBBP.</text>
</comment>
<accession>A0A8C7KT33</accession>
<dbReference type="FunFam" id="3.30.300.30:FF:000004">
    <property type="entry name" value="Acetyl-coenzyme A synthetase"/>
    <property type="match status" value="1"/>
</dbReference>
<dbReference type="Gene3D" id="3.40.50.12780">
    <property type="entry name" value="N-terminal domain of ligase-like"/>
    <property type="match status" value="1"/>
</dbReference>
<dbReference type="GO" id="GO:0019427">
    <property type="term" value="P:acetyl-CoA biosynthetic process from acetate"/>
    <property type="evidence" value="ECO:0007669"/>
    <property type="project" value="InterPro"/>
</dbReference>
<evidence type="ECO:0000256" key="1">
    <source>
        <dbReference type="ARBA" id="ARBA00001884"/>
    </source>
</evidence>
<dbReference type="Gene3D" id="3.30.300.30">
    <property type="match status" value="1"/>
</dbReference>
<comment type="catalytic activity">
    <reaction evidence="1">
        <text>acetate + ATP + CoA = acetyl-CoA + AMP + diphosphate</text>
        <dbReference type="Rhea" id="RHEA:23176"/>
        <dbReference type="ChEBI" id="CHEBI:30089"/>
        <dbReference type="ChEBI" id="CHEBI:30616"/>
        <dbReference type="ChEBI" id="CHEBI:33019"/>
        <dbReference type="ChEBI" id="CHEBI:57287"/>
        <dbReference type="ChEBI" id="CHEBI:57288"/>
        <dbReference type="ChEBI" id="CHEBI:456215"/>
        <dbReference type="EC" id="6.2.1.1"/>
    </reaction>
    <physiologicalReaction direction="left-to-right" evidence="1">
        <dbReference type="Rhea" id="RHEA:23177"/>
    </physiologicalReaction>
</comment>
<dbReference type="EC" id="6.2.1.1" evidence="9"/>
<dbReference type="AlphaFoldDB" id="A0A8C7KT33"/>
<evidence type="ECO:0000256" key="2">
    <source>
        <dbReference type="ARBA" id="ARBA00006432"/>
    </source>
</evidence>